<dbReference type="Proteomes" id="UP000001261">
    <property type="component" value="Unassembled WGS sequence"/>
</dbReference>
<dbReference type="KEGG" id="cim:CIMG_13244"/>
<dbReference type="GeneID" id="24164871"/>
<name>J3K566_COCIM</name>
<reference evidence="3" key="1">
    <citation type="journal article" date="2009" name="Genome Res.">
        <title>Comparative genomic analyses of the human fungal pathogens Coccidioides and their relatives.</title>
        <authorList>
            <person name="Sharpton T.J."/>
            <person name="Stajich J.E."/>
            <person name="Rounsley S.D."/>
            <person name="Gardner M.J."/>
            <person name="Wortman J.R."/>
            <person name="Jordar V.S."/>
            <person name="Maiti R."/>
            <person name="Kodira C.D."/>
            <person name="Neafsey D.E."/>
            <person name="Zeng Q."/>
            <person name="Hung C.-Y."/>
            <person name="McMahan C."/>
            <person name="Muszewska A."/>
            <person name="Grynberg M."/>
            <person name="Mandel M.A."/>
            <person name="Kellner E.M."/>
            <person name="Barker B.M."/>
            <person name="Galgiani J.N."/>
            <person name="Orbach M.J."/>
            <person name="Kirkland T.N."/>
            <person name="Cole G.T."/>
            <person name="Henn M.R."/>
            <person name="Birren B.W."/>
            <person name="Taylor J.W."/>
        </authorList>
    </citation>
    <scope>NUCLEOTIDE SEQUENCE [LARGE SCALE GENOMIC DNA]</scope>
    <source>
        <strain evidence="3">RS</strain>
    </source>
</reference>
<protein>
    <submittedName>
        <fullName evidence="2">Uncharacterized protein</fullName>
    </submittedName>
</protein>
<dbReference type="InParanoid" id="J3K566"/>
<feature type="compositionally biased region" description="Polar residues" evidence="1">
    <location>
        <begin position="11"/>
        <end position="21"/>
    </location>
</feature>
<evidence type="ECO:0000256" key="1">
    <source>
        <dbReference type="SAM" id="MobiDB-lite"/>
    </source>
</evidence>
<gene>
    <name evidence="2" type="ORF">CIMG_13244</name>
</gene>
<dbReference type="EMBL" id="GG704913">
    <property type="protein sequence ID" value="EAS29540.3"/>
    <property type="molecule type" value="Genomic_DNA"/>
</dbReference>
<proteinExistence type="predicted"/>
<dbReference type="OMA" id="THIMKQI"/>
<accession>J3K566</accession>
<dbReference type="AlphaFoldDB" id="J3K566"/>
<organism evidence="2 3">
    <name type="scientific">Coccidioides immitis (strain RS)</name>
    <name type="common">Valley fever fungus</name>
    <dbReference type="NCBI Taxonomy" id="246410"/>
    <lineage>
        <taxon>Eukaryota</taxon>
        <taxon>Fungi</taxon>
        <taxon>Dikarya</taxon>
        <taxon>Ascomycota</taxon>
        <taxon>Pezizomycotina</taxon>
        <taxon>Eurotiomycetes</taxon>
        <taxon>Eurotiomycetidae</taxon>
        <taxon>Onygenales</taxon>
        <taxon>Onygenaceae</taxon>
        <taxon>Coccidioides</taxon>
    </lineage>
</organism>
<evidence type="ECO:0000313" key="2">
    <source>
        <dbReference type="EMBL" id="EAS29540.3"/>
    </source>
</evidence>
<keyword evidence="3" id="KW-1185">Reference proteome</keyword>
<feature type="region of interest" description="Disordered" evidence="1">
    <location>
        <begin position="1"/>
        <end position="24"/>
    </location>
</feature>
<dbReference type="RefSeq" id="XP_001241123.1">
    <property type="nucleotide sequence ID" value="XM_001241122.1"/>
</dbReference>
<sequence>MNIDEDAGSSKAITSKTSADNIDNRDIPLNILDKTQREKIFEEKKTYLQKNPADIYKQNKIHRLQKQIEYEQRIINNNFSLKFLLQIQLIKKSDDFDNMKLLKVSYYYGKSLNECKL</sequence>
<evidence type="ECO:0000313" key="3">
    <source>
        <dbReference type="Proteomes" id="UP000001261"/>
    </source>
</evidence>
<reference evidence="3" key="2">
    <citation type="journal article" date="2010" name="Genome Res.">
        <title>Population genomic sequencing of Coccidioides fungi reveals recent hybridization and transposon control.</title>
        <authorList>
            <person name="Neafsey D.E."/>
            <person name="Barker B.M."/>
            <person name="Sharpton T.J."/>
            <person name="Stajich J.E."/>
            <person name="Park D.J."/>
            <person name="Whiston E."/>
            <person name="Hung C.-Y."/>
            <person name="McMahan C."/>
            <person name="White J."/>
            <person name="Sykes S."/>
            <person name="Heiman D."/>
            <person name="Young S."/>
            <person name="Zeng Q."/>
            <person name="Abouelleil A."/>
            <person name="Aftuck L."/>
            <person name="Bessette D."/>
            <person name="Brown A."/>
            <person name="FitzGerald M."/>
            <person name="Lui A."/>
            <person name="Macdonald J.P."/>
            <person name="Priest M."/>
            <person name="Orbach M.J."/>
            <person name="Galgiani J.N."/>
            <person name="Kirkland T.N."/>
            <person name="Cole G.T."/>
            <person name="Birren B.W."/>
            <person name="Henn M.R."/>
            <person name="Taylor J.W."/>
            <person name="Rounsley S.D."/>
        </authorList>
    </citation>
    <scope>GENOME REANNOTATION</scope>
    <source>
        <strain evidence="3">RS</strain>
    </source>
</reference>
<dbReference type="VEuPathDB" id="FungiDB:CIMG_13244"/>